<dbReference type="Proteomes" id="UP000649604">
    <property type="component" value="Unassembled WGS sequence"/>
</dbReference>
<evidence type="ECO:0000313" key="6">
    <source>
        <dbReference type="Proteomes" id="UP000649604"/>
    </source>
</evidence>
<dbReference type="GO" id="GO:0006633">
    <property type="term" value="P:fatty acid biosynthetic process"/>
    <property type="evidence" value="ECO:0007669"/>
    <property type="project" value="InterPro"/>
</dbReference>
<dbReference type="InterPro" id="IPR013751">
    <property type="entry name" value="ACP_syn_III_N"/>
</dbReference>
<dbReference type="PANTHER" id="PTHR34069">
    <property type="entry name" value="3-OXOACYL-[ACYL-CARRIER-PROTEIN] SYNTHASE 3"/>
    <property type="match status" value="1"/>
</dbReference>
<proteinExistence type="predicted"/>
<evidence type="ECO:0000256" key="2">
    <source>
        <dbReference type="ARBA" id="ARBA00023315"/>
    </source>
</evidence>
<dbReference type="PANTHER" id="PTHR34069:SF2">
    <property type="entry name" value="BETA-KETOACYL-[ACYL-CARRIER-PROTEIN] SYNTHASE III"/>
    <property type="match status" value="1"/>
</dbReference>
<evidence type="ECO:0000259" key="4">
    <source>
        <dbReference type="Pfam" id="PF08545"/>
    </source>
</evidence>
<feature type="domain" description="Beta-ketoacyl-[acyl-carrier-protein] synthase III C-terminal" evidence="3">
    <location>
        <begin position="190"/>
        <end position="277"/>
    </location>
</feature>
<dbReference type="Pfam" id="PF08545">
    <property type="entry name" value="ACP_syn_III"/>
    <property type="match status" value="1"/>
</dbReference>
<evidence type="ECO:0000256" key="1">
    <source>
        <dbReference type="ARBA" id="ARBA00022679"/>
    </source>
</evidence>
<dbReference type="GO" id="GO:0004315">
    <property type="term" value="F:3-oxoacyl-[acyl-carrier-protein] synthase activity"/>
    <property type="evidence" value="ECO:0007669"/>
    <property type="project" value="InterPro"/>
</dbReference>
<accession>A0A9D5Q481</accession>
<dbReference type="InterPro" id="IPR016039">
    <property type="entry name" value="Thiolase-like"/>
</dbReference>
<feature type="domain" description="Beta-ketoacyl-[acyl-carrier-protein] synthase III N-terminal" evidence="4">
    <location>
        <begin position="68"/>
        <end position="131"/>
    </location>
</feature>
<comment type="caution">
    <text evidence="5">The sequence shown here is derived from an EMBL/GenBank/DDBJ whole genome shotgun (WGS) entry which is preliminary data.</text>
</comment>
<dbReference type="GO" id="GO:0044550">
    <property type="term" value="P:secondary metabolite biosynthetic process"/>
    <property type="evidence" value="ECO:0007669"/>
    <property type="project" value="TreeGrafter"/>
</dbReference>
<gene>
    <name evidence="5" type="ORF">GF339_01775</name>
</gene>
<dbReference type="AlphaFoldDB" id="A0A9D5Q481"/>
<evidence type="ECO:0000259" key="3">
    <source>
        <dbReference type="Pfam" id="PF08541"/>
    </source>
</evidence>
<keyword evidence="1" id="KW-0808">Transferase</keyword>
<dbReference type="SUPFAM" id="SSF53901">
    <property type="entry name" value="Thiolase-like"/>
    <property type="match status" value="1"/>
</dbReference>
<protein>
    <submittedName>
        <fullName evidence="5">Transketolase</fullName>
    </submittedName>
</protein>
<feature type="non-terminal residue" evidence="5">
    <location>
        <position position="1"/>
    </location>
</feature>
<dbReference type="Pfam" id="PF08541">
    <property type="entry name" value="ACP_syn_III_C"/>
    <property type="match status" value="1"/>
</dbReference>
<keyword evidence="2" id="KW-0012">Acyltransferase</keyword>
<dbReference type="InterPro" id="IPR013747">
    <property type="entry name" value="ACP_syn_III_C"/>
</dbReference>
<name>A0A9D5Q481_9BACT</name>
<sequence>RWIDEDETALTLGADVTRAVLAKEHLTIRDIDLLLCCSGTPHFTTPSMACLLLHALSQGKKDTLIQAYDINAACSGYLYALQIAFDYLQSRPQARILLVTTETLSRKVNRQDLATAPIFADGASATVLYGDAHLDRLRARLYRPIVAARGEDGRSLRVPLEANDGYVAMNGHRVFAEAVRKMILMLNRACAEAGVTLDDLNVIVPHQANQRIIDAIRKKINVPEERVYSNIRYIGNTSSSSIPLCLERLLEERQPGDRLGLCAFGGGFTFGGAILQIV</sequence>
<dbReference type="CDD" id="cd00830">
    <property type="entry name" value="KAS_III"/>
    <property type="match status" value="1"/>
</dbReference>
<evidence type="ECO:0000313" key="5">
    <source>
        <dbReference type="EMBL" id="MBD3323280.1"/>
    </source>
</evidence>
<dbReference type="EMBL" id="WJJP01000049">
    <property type="protein sequence ID" value="MBD3323280.1"/>
    <property type="molecule type" value="Genomic_DNA"/>
</dbReference>
<reference evidence="5" key="1">
    <citation type="submission" date="2019-11" db="EMBL/GenBank/DDBJ databases">
        <title>Microbial mats filling the niche in hypersaline microbial mats.</title>
        <authorList>
            <person name="Wong H.L."/>
            <person name="Macleod F.I."/>
            <person name="White R.A. III"/>
            <person name="Burns B.P."/>
        </authorList>
    </citation>
    <scope>NUCLEOTIDE SEQUENCE</scope>
    <source>
        <strain evidence="5">Rbin_158</strain>
    </source>
</reference>
<organism evidence="5 6">
    <name type="scientific">candidate division KSB3 bacterium</name>
    <dbReference type="NCBI Taxonomy" id="2044937"/>
    <lineage>
        <taxon>Bacteria</taxon>
        <taxon>candidate division KSB3</taxon>
    </lineage>
</organism>
<dbReference type="Gene3D" id="3.40.47.10">
    <property type="match status" value="1"/>
</dbReference>